<name>A0A1V2EWH4_9SPHN</name>
<dbReference type="Pfam" id="PF00929">
    <property type="entry name" value="RNase_T"/>
    <property type="match status" value="1"/>
</dbReference>
<reference evidence="2 3" key="1">
    <citation type="submission" date="2016-11" db="EMBL/GenBank/DDBJ databases">
        <title>Genome sequence of Sphingomonas jeddahensis G39.</title>
        <authorList>
            <person name="Poehlein A."/>
            <person name="Wuebbeler J.H."/>
            <person name="Steinbuechel A."/>
            <person name="Daniel R."/>
        </authorList>
    </citation>
    <scope>NUCLEOTIDE SEQUENCE [LARGE SCALE GENOMIC DNA]</scope>
    <source>
        <strain evidence="2 3">G39</strain>
    </source>
</reference>
<dbReference type="SMART" id="SM00479">
    <property type="entry name" value="EXOIII"/>
    <property type="match status" value="1"/>
</dbReference>
<dbReference type="InterPro" id="IPR012337">
    <property type="entry name" value="RNaseH-like_sf"/>
</dbReference>
<dbReference type="RefSeq" id="WP_076743289.1">
    <property type="nucleotide sequence ID" value="NZ_MPSB01000002.1"/>
</dbReference>
<dbReference type="GO" id="GO:0003887">
    <property type="term" value="F:DNA-directed DNA polymerase activity"/>
    <property type="evidence" value="ECO:0007669"/>
    <property type="project" value="UniProtKB-EC"/>
</dbReference>
<dbReference type="CDD" id="cd06127">
    <property type="entry name" value="DEDDh"/>
    <property type="match status" value="1"/>
</dbReference>
<dbReference type="STRING" id="1915074.SPHI_04610"/>
<dbReference type="SUPFAM" id="SSF53098">
    <property type="entry name" value="Ribonuclease H-like"/>
    <property type="match status" value="1"/>
</dbReference>
<dbReference type="GO" id="GO:0003676">
    <property type="term" value="F:nucleic acid binding"/>
    <property type="evidence" value="ECO:0007669"/>
    <property type="project" value="InterPro"/>
</dbReference>
<feature type="domain" description="Exonuclease" evidence="1">
    <location>
        <begin position="46"/>
        <end position="211"/>
    </location>
</feature>
<dbReference type="Proteomes" id="UP000188729">
    <property type="component" value="Unassembled WGS sequence"/>
</dbReference>
<dbReference type="EC" id="2.7.7.7" evidence="2"/>
<dbReference type="Gene3D" id="3.30.420.10">
    <property type="entry name" value="Ribonuclease H-like superfamily/Ribonuclease H"/>
    <property type="match status" value="1"/>
</dbReference>
<sequence length="293" mass="32604">MHEIRHLAASALMSDATADPDIRILRRVNTPDTFPLAADPVGTTRRIAIVDTECTGTDPQLDEIIDIAVVVVEADECGQIVGIDRVGQALRDPGMPIPAVISRLTGITDDHVRGRTIDLDRLERLLAGADVRIAHSAVFDIAFIENLMPGLAGASWACSMNDFDWLSAGFDGRKLGHLLMQIGRFNDAHRAMSDVISLLHLLAHRLDDGRTVLGQLLENAAMPSLRIEATNAPFDRRGLLKARGYRWDPRGRVWWCEISADEYESEALWLQREVTPHGPAPRTRPVTWHERHR</sequence>
<evidence type="ECO:0000313" key="3">
    <source>
        <dbReference type="Proteomes" id="UP000188729"/>
    </source>
</evidence>
<dbReference type="NCBIfam" id="NF006615">
    <property type="entry name" value="PRK09182.1"/>
    <property type="match status" value="1"/>
</dbReference>
<dbReference type="InterPro" id="IPR036397">
    <property type="entry name" value="RNaseH_sf"/>
</dbReference>
<evidence type="ECO:0000259" key="1">
    <source>
        <dbReference type="SMART" id="SM00479"/>
    </source>
</evidence>
<gene>
    <name evidence="2" type="primary">polC_1</name>
    <name evidence="2" type="ORF">SPHI_04610</name>
</gene>
<dbReference type="OrthoDB" id="7427781at2"/>
<dbReference type="AlphaFoldDB" id="A0A1V2EWH4"/>
<evidence type="ECO:0000313" key="2">
    <source>
        <dbReference type="EMBL" id="ONF97026.1"/>
    </source>
</evidence>
<keyword evidence="2" id="KW-0548">Nucleotidyltransferase</keyword>
<dbReference type="InterPro" id="IPR013520">
    <property type="entry name" value="Ribonucl_H"/>
</dbReference>
<keyword evidence="3" id="KW-1185">Reference proteome</keyword>
<dbReference type="EMBL" id="MPSB01000002">
    <property type="protein sequence ID" value="ONF97026.1"/>
    <property type="molecule type" value="Genomic_DNA"/>
</dbReference>
<keyword evidence="2" id="KW-0808">Transferase</keyword>
<proteinExistence type="predicted"/>
<protein>
    <submittedName>
        <fullName evidence="2">DNA polymerase III PolC-type</fullName>
        <ecNumber evidence="2">2.7.7.7</ecNumber>
    </submittedName>
</protein>
<dbReference type="GO" id="GO:0004527">
    <property type="term" value="F:exonuclease activity"/>
    <property type="evidence" value="ECO:0007669"/>
    <property type="project" value="UniProtKB-ARBA"/>
</dbReference>
<accession>A0A1V2EWH4</accession>
<comment type="caution">
    <text evidence="2">The sequence shown here is derived from an EMBL/GenBank/DDBJ whole genome shotgun (WGS) entry which is preliminary data.</text>
</comment>
<organism evidence="2 3">
    <name type="scientific">Sphingomonas jeddahensis</name>
    <dbReference type="NCBI Taxonomy" id="1915074"/>
    <lineage>
        <taxon>Bacteria</taxon>
        <taxon>Pseudomonadati</taxon>
        <taxon>Pseudomonadota</taxon>
        <taxon>Alphaproteobacteria</taxon>
        <taxon>Sphingomonadales</taxon>
        <taxon>Sphingomonadaceae</taxon>
        <taxon>Sphingomonas</taxon>
    </lineage>
</organism>